<dbReference type="Pfam" id="PF09296">
    <property type="entry name" value="NUDIX-like"/>
    <property type="match status" value="1"/>
</dbReference>
<sequence>MTAFDSFPLGQPGFVTHILDRTAHLRGDDAKLLALEGRGDARAYVVYRDSLVVKQEAEGPRALLTIDEALKFGANPGTIFLGLREDAPVFGMGISAAAAEKLLPRTDVAVTELRGMAMQGVVPPDQLSAIAMAKSMVSWHQRHGYCANCGTRTAMKEGGWKRDCPNCKAEHFPRTDPVVIMLVTSGDKCLLGRQKQFPAGMWSCLAGFVEVAETIEDAVRREIFEESGIHCAHVNYYMSQPWPYPSSLMIGCTARATNEDIVVDRTELEDARWFDRAEATLMLKREHPDGLAGPHPFAIAHHLVGRWLQTIPGPRA</sequence>
<dbReference type="InterPro" id="IPR020084">
    <property type="entry name" value="NUDIX_hydrolase_CS"/>
</dbReference>
<evidence type="ECO:0000256" key="9">
    <source>
        <dbReference type="ARBA" id="ARBA00023679"/>
    </source>
</evidence>
<accession>A0A1M5XUE4</accession>
<keyword evidence="5" id="KW-0479">Metal-binding</keyword>
<dbReference type="PANTHER" id="PTHR42904:SF6">
    <property type="entry name" value="NAD-CAPPED RNA HYDROLASE NUDT12"/>
    <property type="match status" value="1"/>
</dbReference>
<evidence type="ECO:0000256" key="5">
    <source>
        <dbReference type="ARBA" id="ARBA00022723"/>
    </source>
</evidence>
<dbReference type="NCBIfam" id="NF001299">
    <property type="entry name" value="PRK00241.1"/>
    <property type="match status" value="1"/>
</dbReference>
<dbReference type="Proteomes" id="UP000189796">
    <property type="component" value="Chromosome I"/>
</dbReference>
<dbReference type="AlphaFoldDB" id="A0A1M5XUE4"/>
<proteinExistence type="inferred from homology"/>
<gene>
    <name evidence="11" type="ORF">SAMN05443248_7614</name>
</gene>
<dbReference type="GO" id="GO:0006742">
    <property type="term" value="P:NADP+ catabolic process"/>
    <property type="evidence" value="ECO:0007669"/>
    <property type="project" value="TreeGrafter"/>
</dbReference>
<comment type="cofactor">
    <cofactor evidence="1">
        <name>Mg(2+)</name>
        <dbReference type="ChEBI" id="CHEBI:18420"/>
    </cofactor>
</comment>
<dbReference type="PANTHER" id="PTHR42904">
    <property type="entry name" value="NUDIX HYDROLASE, NUDC SUBFAMILY"/>
    <property type="match status" value="1"/>
</dbReference>
<dbReference type="EC" id="3.6.1.22" evidence="4"/>
<evidence type="ECO:0000259" key="10">
    <source>
        <dbReference type="PROSITE" id="PS51462"/>
    </source>
</evidence>
<dbReference type="Gene3D" id="3.90.79.10">
    <property type="entry name" value="Nucleoside Triphosphate Pyrophosphohydrolase"/>
    <property type="match status" value="1"/>
</dbReference>
<dbReference type="InterPro" id="IPR049734">
    <property type="entry name" value="NudC-like_C"/>
</dbReference>
<dbReference type="InterPro" id="IPR015376">
    <property type="entry name" value="Znr_NADH_PPase"/>
</dbReference>
<keyword evidence="8" id="KW-0520">NAD</keyword>
<evidence type="ECO:0000256" key="8">
    <source>
        <dbReference type="ARBA" id="ARBA00023027"/>
    </source>
</evidence>
<evidence type="ECO:0000256" key="2">
    <source>
        <dbReference type="ARBA" id="ARBA00001947"/>
    </source>
</evidence>
<dbReference type="InterPro" id="IPR050241">
    <property type="entry name" value="NAD-cap_RNA_hydrolase_NudC"/>
</dbReference>
<comment type="cofactor">
    <cofactor evidence="2">
        <name>Zn(2+)</name>
        <dbReference type="ChEBI" id="CHEBI:29105"/>
    </cofactor>
</comment>
<comment type="similarity">
    <text evidence="3">Belongs to the Nudix hydrolase family. NudC subfamily.</text>
</comment>
<evidence type="ECO:0000256" key="4">
    <source>
        <dbReference type="ARBA" id="ARBA00012381"/>
    </source>
</evidence>
<dbReference type="PROSITE" id="PS00893">
    <property type="entry name" value="NUDIX_BOX"/>
    <property type="match status" value="1"/>
</dbReference>
<dbReference type="SUPFAM" id="SSF55811">
    <property type="entry name" value="Nudix"/>
    <property type="match status" value="1"/>
</dbReference>
<evidence type="ECO:0000256" key="3">
    <source>
        <dbReference type="ARBA" id="ARBA00009595"/>
    </source>
</evidence>
<dbReference type="Pfam" id="PF00293">
    <property type="entry name" value="NUDIX"/>
    <property type="match status" value="1"/>
</dbReference>
<dbReference type="OrthoDB" id="9791656at2"/>
<evidence type="ECO:0000256" key="6">
    <source>
        <dbReference type="ARBA" id="ARBA00022801"/>
    </source>
</evidence>
<keyword evidence="6" id="KW-0378">Hydrolase</keyword>
<dbReference type="InterPro" id="IPR015797">
    <property type="entry name" value="NUDIX_hydrolase-like_dom_sf"/>
</dbReference>
<evidence type="ECO:0000313" key="11">
    <source>
        <dbReference type="EMBL" id="SHI03164.1"/>
    </source>
</evidence>
<evidence type="ECO:0000256" key="7">
    <source>
        <dbReference type="ARBA" id="ARBA00022842"/>
    </source>
</evidence>
<dbReference type="PROSITE" id="PS51462">
    <property type="entry name" value="NUDIX"/>
    <property type="match status" value="1"/>
</dbReference>
<dbReference type="InterPro" id="IPR015375">
    <property type="entry name" value="NADH_PPase-like_N"/>
</dbReference>
<dbReference type="GO" id="GO:0035529">
    <property type="term" value="F:NADH pyrophosphatase activity"/>
    <property type="evidence" value="ECO:0007669"/>
    <property type="project" value="TreeGrafter"/>
</dbReference>
<evidence type="ECO:0000256" key="1">
    <source>
        <dbReference type="ARBA" id="ARBA00001946"/>
    </source>
</evidence>
<evidence type="ECO:0000313" key="12">
    <source>
        <dbReference type="Proteomes" id="UP000189796"/>
    </source>
</evidence>
<protein>
    <recommendedName>
        <fullName evidence="4">NAD(+) diphosphatase</fullName>
        <ecNumber evidence="4">3.6.1.22</ecNumber>
    </recommendedName>
</protein>
<name>A0A1M5XUE4_9BRAD</name>
<dbReference type="GO" id="GO:0005829">
    <property type="term" value="C:cytosol"/>
    <property type="evidence" value="ECO:0007669"/>
    <property type="project" value="TreeGrafter"/>
</dbReference>
<dbReference type="RefSeq" id="WP_079605787.1">
    <property type="nucleotide sequence ID" value="NZ_LT670817.1"/>
</dbReference>
<dbReference type="FunFam" id="3.90.79.10:FF:000040">
    <property type="entry name" value="Nudix hydrolase 19, chloroplastic"/>
    <property type="match status" value="1"/>
</dbReference>
<dbReference type="Gene3D" id="3.90.79.20">
    <property type="match status" value="1"/>
</dbReference>
<keyword evidence="7" id="KW-0460">Magnesium</keyword>
<dbReference type="Pfam" id="PF09297">
    <property type="entry name" value="Zn_ribbon_NUD"/>
    <property type="match status" value="1"/>
</dbReference>
<dbReference type="GO" id="GO:0046872">
    <property type="term" value="F:metal ion binding"/>
    <property type="evidence" value="ECO:0007669"/>
    <property type="project" value="UniProtKB-KW"/>
</dbReference>
<dbReference type="InterPro" id="IPR000086">
    <property type="entry name" value="NUDIX_hydrolase_dom"/>
</dbReference>
<feature type="domain" description="Nudix hydrolase" evidence="10">
    <location>
        <begin position="173"/>
        <end position="297"/>
    </location>
</feature>
<organism evidence="11 12">
    <name type="scientific">Bradyrhizobium erythrophlei</name>
    <dbReference type="NCBI Taxonomy" id="1437360"/>
    <lineage>
        <taxon>Bacteria</taxon>
        <taxon>Pseudomonadati</taxon>
        <taxon>Pseudomonadota</taxon>
        <taxon>Alphaproteobacteria</taxon>
        <taxon>Hyphomicrobiales</taxon>
        <taxon>Nitrobacteraceae</taxon>
        <taxon>Bradyrhizobium</taxon>
    </lineage>
</organism>
<dbReference type="CDD" id="cd03429">
    <property type="entry name" value="NUDIX_NADH_pyrophosphatase_Nudt13"/>
    <property type="match status" value="1"/>
</dbReference>
<reference evidence="11 12" key="1">
    <citation type="submission" date="2016-11" db="EMBL/GenBank/DDBJ databases">
        <authorList>
            <person name="Jaros S."/>
            <person name="Januszkiewicz K."/>
            <person name="Wedrychowicz H."/>
        </authorList>
    </citation>
    <scope>NUCLEOTIDE SEQUENCE [LARGE SCALE GENOMIC DNA]</scope>
    <source>
        <strain evidence="11 12">GAS138</strain>
    </source>
</reference>
<dbReference type="EMBL" id="LT670817">
    <property type="protein sequence ID" value="SHI03164.1"/>
    <property type="molecule type" value="Genomic_DNA"/>
</dbReference>
<dbReference type="GO" id="GO:0019677">
    <property type="term" value="P:NAD+ catabolic process"/>
    <property type="evidence" value="ECO:0007669"/>
    <property type="project" value="TreeGrafter"/>
</dbReference>
<comment type="catalytic activity">
    <reaction evidence="9">
        <text>a 5'-end NAD(+)-phospho-ribonucleoside in mRNA + H2O = a 5'-end phospho-adenosine-phospho-ribonucleoside in mRNA + beta-nicotinamide D-ribonucleotide + 2 H(+)</text>
        <dbReference type="Rhea" id="RHEA:60876"/>
        <dbReference type="Rhea" id="RHEA-COMP:15698"/>
        <dbReference type="Rhea" id="RHEA-COMP:15719"/>
        <dbReference type="ChEBI" id="CHEBI:14649"/>
        <dbReference type="ChEBI" id="CHEBI:15377"/>
        <dbReference type="ChEBI" id="CHEBI:15378"/>
        <dbReference type="ChEBI" id="CHEBI:144029"/>
        <dbReference type="ChEBI" id="CHEBI:144051"/>
    </reaction>
    <physiologicalReaction direction="left-to-right" evidence="9">
        <dbReference type="Rhea" id="RHEA:60877"/>
    </physiologicalReaction>
</comment>